<protein>
    <submittedName>
        <fullName evidence="2">XRE family transcriptional regulator</fullName>
    </submittedName>
</protein>
<dbReference type="GO" id="GO:0003677">
    <property type="term" value="F:DNA binding"/>
    <property type="evidence" value="ECO:0007669"/>
    <property type="project" value="InterPro"/>
</dbReference>
<dbReference type="PANTHER" id="PTHR35010">
    <property type="entry name" value="BLL4672 PROTEIN-RELATED"/>
    <property type="match status" value="1"/>
</dbReference>
<comment type="caution">
    <text evidence="2">The sequence shown here is derived from an EMBL/GenBank/DDBJ whole genome shotgun (WGS) entry which is preliminary data.</text>
</comment>
<dbReference type="Pfam" id="PF13560">
    <property type="entry name" value="HTH_31"/>
    <property type="match status" value="1"/>
</dbReference>
<feature type="domain" description="HTH cro/C1-type" evidence="1">
    <location>
        <begin position="32"/>
        <end position="79"/>
    </location>
</feature>
<gene>
    <name evidence="2" type="ORF">ADL17_12130</name>
</gene>
<accession>A0A9X0HZG6</accession>
<dbReference type="InterPro" id="IPR010982">
    <property type="entry name" value="Lambda_DNA-bd_dom_sf"/>
</dbReference>
<organism evidence="2 3">
    <name type="scientific">Micromonospora maris</name>
    <dbReference type="NCBI Taxonomy" id="1003110"/>
    <lineage>
        <taxon>Bacteria</taxon>
        <taxon>Bacillati</taxon>
        <taxon>Actinomycetota</taxon>
        <taxon>Actinomycetes</taxon>
        <taxon>Micromonosporales</taxon>
        <taxon>Micromonosporaceae</taxon>
        <taxon>Micromonospora</taxon>
    </lineage>
</organism>
<dbReference type="CDD" id="cd00093">
    <property type="entry name" value="HTH_XRE"/>
    <property type="match status" value="1"/>
</dbReference>
<reference evidence="2 3" key="1">
    <citation type="submission" date="2015-10" db="EMBL/GenBank/DDBJ databases">
        <authorList>
            <person name="Ju K.-S."/>
            <person name="Doroghazi J.R."/>
            <person name="Metcalf W.W."/>
        </authorList>
    </citation>
    <scope>NUCLEOTIDE SEQUENCE [LARGE SCALE GENOMIC DNA]</scope>
    <source>
        <strain evidence="2 3">NRRL B-24793</strain>
    </source>
</reference>
<dbReference type="RefSeq" id="WP_013733130.1">
    <property type="nucleotide sequence ID" value="NZ_LMWI01000002.1"/>
</dbReference>
<keyword evidence="3" id="KW-1185">Reference proteome</keyword>
<dbReference type="Proteomes" id="UP000053246">
    <property type="component" value="Unassembled WGS sequence"/>
</dbReference>
<evidence type="ECO:0000259" key="1">
    <source>
        <dbReference type="PROSITE" id="PS50943"/>
    </source>
</evidence>
<evidence type="ECO:0000313" key="3">
    <source>
        <dbReference type="Proteomes" id="UP000053246"/>
    </source>
</evidence>
<dbReference type="EMBL" id="LMWI01000002">
    <property type="protein sequence ID" value="KUJ43993.1"/>
    <property type="molecule type" value="Genomic_DNA"/>
</dbReference>
<dbReference type="InterPro" id="IPR001387">
    <property type="entry name" value="Cro/C1-type_HTH"/>
</dbReference>
<dbReference type="PANTHER" id="PTHR35010:SF2">
    <property type="entry name" value="BLL4672 PROTEIN"/>
    <property type="match status" value="1"/>
</dbReference>
<dbReference type="Pfam" id="PF17765">
    <property type="entry name" value="MLTR_LBD"/>
    <property type="match status" value="1"/>
</dbReference>
<dbReference type="Gene3D" id="1.10.260.40">
    <property type="entry name" value="lambda repressor-like DNA-binding domains"/>
    <property type="match status" value="1"/>
</dbReference>
<dbReference type="Gene3D" id="3.30.450.180">
    <property type="match status" value="1"/>
</dbReference>
<dbReference type="PROSITE" id="PS50943">
    <property type="entry name" value="HTH_CROC1"/>
    <property type="match status" value="1"/>
</dbReference>
<dbReference type="InterPro" id="IPR041413">
    <property type="entry name" value="MLTR_LBD"/>
</dbReference>
<sequence>MTELGDYLRSCRAKVSAEAAGLPSTGHRRVPGLRREELAMLAGVSVDYIVRLEQGRAKTASPEILQALAQALDLRPDEQEYLFRCAADAKGPAARANPAPPDAQRVSTATRVLLDSMTAVPALVLGRRMDIIGWNTLGAALFTDFSVLAPQHRNHIRLAFLDQRVRSLYRDWETVAKECVAYLRMDAGRYPQDPALARLVGELSMKDEDFRHWWSTHRVRAQRSGRKHFLHPTAGELSLDFQVLDVRGTTDQTLLVYTAEPNSRSAQALAFLSGWTRTTREEPAARLTSHHPGS</sequence>
<dbReference type="SUPFAM" id="SSF47413">
    <property type="entry name" value="lambda repressor-like DNA-binding domains"/>
    <property type="match status" value="1"/>
</dbReference>
<proteinExistence type="predicted"/>
<evidence type="ECO:0000313" key="2">
    <source>
        <dbReference type="EMBL" id="KUJ43993.1"/>
    </source>
</evidence>
<name>A0A9X0HZG6_9ACTN</name>
<dbReference type="SMART" id="SM00530">
    <property type="entry name" value="HTH_XRE"/>
    <property type="match status" value="1"/>
</dbReference>
<dbReference type="AlphaFoldDB" id="A0A9X0HZG6"/>